<keyword evidence="3" id="KW-1003">Cell membrane</keyword>
<evidence type="ECO:0000256" key="5">
    <source>
        <dbReference type="ARBA" id="ARBA00022840"/>
    </source>
</evidence>
<gene>
    <name evidence="11" type="ORF">E9998_23225</name>
</gene>
<organism evidence="11 12">
    <name type="scientific">Glycomyces paridis</name>
    <dbReference type="NCBI Taxonomy" id="2126555"/>
    <lineage>
        <taxon>Bacteria</taxon>
        <taxon>Bacillati</taxon>
        <taxon>Actinomycetota</taxon>
        <taxon>Actinomycetes</taxon>
        <taxon>Glycomycetales</taxon>
        <taxon>Glycomycetaceae</taxon>
        <taxon>Glycomyces</taxon>
    </lineage>
</organism>
<dbReference type="Pfam" id="PF00005">
    <property type="entry name" value="ABC_tran"/>
    <property type="match status" value="1"/>
</dbReference>
<evidence type="ECO:0000256" key="7">
    <source>
        <dbReference type="ARBA" id="ARBA00023136"/>
    </source>
</evidence>
<dbReference type="RefSeq" id="WP_136532109.1">
    <property type="nucleotide sequence ID" value="NZ_STGX01000022.1"/>
</dbReference>
<keyword evidence="12" id="KW-1185">Reference proteome</keyword>
<dbReference type="FunFam" id="3.40.50.300:FF:000589">
    <property type="entry name" value="ABC transporter, ATP-binding subunit"/>
    <property type="match status" value="1"/>
</dbReference>
<dbReference type="InterPro" id="IPR050763">
    <property type="entry name" value="ABC_transporter_ATP-binding"/>
</dbReference>
<dbReference type="SMART" id="SM00382">
    <property type="entry name" value="AAA"/>
    <property type="match status" value="1"/>
</dbReference>
<dbReference type="PROSITE" id="PS00211">
    <property type="entry name" value="ABC_TRANSPORTER_1"/>
    <property type="match status" value="1"/>
</dbReference>
<dbReference type="PANTHER" id="PTHR42711:SF16">
    <property type="entry name" value="ABC TRANSPORTER ATP-BINDING PROTEIN"/>
    <property type="match status" value="1"/>
</dbReference>
<dbReference type="InterPro" id="IPR017871">
    <property type="entry name" value="ABC_transporter-like_CS"/>
</dbReference>
<evidence type="ECO:0000256" key="6">
    <source>
        <dbReference type="ARBA" id="ARBA00022967"/>
    </source>
</evidence>
<dbReference type="OrthoDB" id="9804819at2"/>
<evidence type="ECO:0000256" key="8">
    <source>
        <dbReference type="ARBA" id="ARBA00023251"/>
    </source>
</evidence>
<evidence type="ECO:0000256" key="3">
    <source>
        <dbReference type="ARBA" id="ARBA00022475"/>
    </source>
</evidence>
<dbReference type="SUPFAM" id="SSF52540">
    <property type="entry name" value="P-loop containing nucleoside triphosphate hydrolases"/>
    <property type="match status" value="1"/>
</dbReference>
<dbReference type="PROSITE" id="PS50893">
    <property type="entry name" value="ABC_TRANSPORTER_2"/>
    <property type="match status" value="1"/>
</dbReference>
<evidence type="ECO:0000313" key="11">
    <source>
        <dbReference type="EMBL" id="THV23511.1"/>
    </source>
</evidence>
<keyword evidence="5 11" id="KW-0067">ATP-binding</keyword>
<dbReference type="Gene3D" id="3.40.50.300">
    <property type="entry name" value="P-loop containing nucleotide triphosphate hydrolases"/>
    <property type="match status" value="1"/>
</dbReference>
<keyword evidence="2" id="KW-0813">Transport</keyword>
<name>A0A4S8P2I1_9ACTN</name>
<evidence type="ECO:0000256" key="1">
    <source>
        <dbReference type="ARBA" id="ARBA00004202"/>
    </source>
</evidence>
<dbReference type="CDD" id="cd03230">
    <property type="entry name" value="ABC_DR_subfamily_A"/>
    <property type="match status" value="1"/>
</dbReference>
<keyword evidence="7" id="KW-0472">Membrane</keyword>
<keyword evidence="8" id="KW-0046">Antibiotic resistance</keyword>
<dbReference type="InterPro" id="IPR027417">
    <property type="entry name" value="P-loop_NTPase"/>
</dbReference>
<dbReference type="EMBL" id="STGX01000022">
    <property type="protein sequence ID" value="THV23511.1"/>
    <property type="molecule type" value="Genomic_DNA"/>
</dbReference>
<proteinExistence type="predicted"/>
<dbReference type="GO" id="GO:0005524">
    <property type="term" value="F:ATP binding"/>
    <property type="evidence" value="ECO:0007669"/>
    <property type="project" value="UniProtKB-KW"/>
</dbReference>
<comment type="caution">
    <text evidence="11">The sequence shown here is derived from an EMBL/GenBank/DDBJ whole genome shotgun (WGS) entry which is preliminary data.</text>
</comment>
<feature type="compositionally biased region" description="Low complexity" evidence="9">
    <location>
        <begin position="301"/>
        <end position="315"/>
    </location>
</feature>
<accession>A0A4S8P2I1</accession>
<dbReference type="GO" id="GO:0016887">
    <property type="term" value="F:ATP hydrolysis activity"/>
    <property type="evidence" value="ECO:0007669"/>
    <property type="project" value="InterPro"/>
</dbReference>
<evidence type="ECO:0000256" key="9">
    <source>
        <dbReference type="SAM" id="MobiDB-lite"/>
    </source>
</evidence>
<dbReference type="GO" id="GO:0046677">
    <property type="term" value="P:response to antibiotic"/>
    <property type="evidence" value="ECO:0007669"/>
    <property type="project" value="UniProtKB-KW"/>
</dbReference>
<evidence type="ECO:0000256" key="4">
    <source>
        <dbReference type="ARBA" id="ARBA00022741"/>
    </source>
</evidence>
<dbReference type="Proteomes" id="UP000305792">
    <property type="component" value="Unassembled WGS sequence"/>
</dbReference>
<reference evidence="11 12" key="1">
    <citation type="journal article" date="2018" name="Int. J. Syst. Evol. Microbiol.">
        <title>Glycomyces paridis sp. nov., isolated from the medicinal plant Paris polyphylla.</title>
        <authorList>
            <person name="Fang X.M."/>
            <person name="Bai J.L."/>
            <person name="Su J."/>
            <person name="Zhao L.L."/>
            <person name="Liu H.Y."/>
            <person name="Ma B.P."/>
            <person name="Zhang Y.Q."/>
            <person name="Yu L.Y."/>
        </authorList>
    </citation>
    <scope>NUCLEOTIDE SEQUENCE [LARGE SCALE GENOMIC DNA]</scope>
    <source>
        <strain evidence="11 12">CPCC 204357</strain>
    </source>
</reference>
<dbReference type="InterPro" id="IPR003439">
    <property type="entry name" value="ABC_transporter-like_ATP-bd"/>
</dbReference>
<comment type="subcellular location">
    <subcellularLocation>
        <location evidence="1">Cell membrane</location>
        <topology evidence="1">Peripheral membrane protein</topology>
    </subcellularLocation>
</comment>
<dbReference type="AlphaFoldDB" id="A0A4S8P2I1"/>
<evidence type="ECO:0000256" key="2">
    <source>
        <dbReference type="ARBA" id="ARBA00022448"/>
    </source>
</evidence>
<dbReference type="PANTHER" id="PTHR42711">
    <property type="entry name" value="ABC TRANSPORTER ATP-BINDING PROTEIN"/>
    <property type="match status" value="1"/>
</dbReference>
<feature type="region of interest" description="Disordered" evidence="9">
    <location>
        <begin position="301"/>
        <end position="324"/>
    </location>
</feature>
<sequence length="324" mass="35342">MPAIEVRGLHKRYKDTVAVEDVSLTVEEGEIYGILGRNGAGKTTTVEAVAGLRRPDRGEVRVFGLDPRRDRRVRQLLGVQLQEAALHSSLTVRELVRLHRSFHRDGADPDELIELVGLADRRRTRFEKLSGGQQQRLNIALALVGRPRAVILDELTTGLDPAARRHMWEAVAGLRDRGVTVVLVSHHMEEVERLCDRLALIERGRVAAVDTPDGLVARAGLDQVVRFRTRDPFDPALLDGVAEVRAVRTEDGLVTATGTGELLHAVSTALVTAGVAALDTTYRRAGLEDAFLALTGSPFDPASSYPASASSYLADDANREGTER</sequence>
<evidence type="ECO:0000259" key="10">
    <source>
        <dbReference type="PROSITE" id="PS50893"/>
    </source>
</evidence>
<evidence type="ECO:0000313" key="12">
    <source>
        <dbReference type="Proteomes" id="UP000305792"/>
    </source>
</evidence>
<feature type="domain" description="ABC transporter" evidence="10">
    <location>
        <begin position="4"/>
        <end position="228"/>
    </location>
</feature>
<dbReference type="InterPro" id="IPR003593">
    <property type="entry name" value="AAA+_ATPase"/>
</dbReference>
<protein>
    <submittedName>
        <fullName evidence="11">ABC transporter ATP-binding protein</fullName>
    </submittedName>
</protein>
<keyword evidence="6" id="KW-1278">Translocase</keyword>
<dbReference type="GO" id="GO:0005886">
    <property type="term" value="C:plasma membrane"/>
    <property type="evidence" value="ECO:0007669"/>
    <property type="project" value="UniProtKB-SubCell"/>
</dbReference>
<keyword evidence="4" id="KW-0547">Nucleotide-binding</keyword>